<keyword evidence="5 6" id="KW-0472">Membrane</keyword>
<feature type="transmembrane region" description="Helical" evidence="6">
    <location>
        <begin position="82"/>
        <end position="100"/>
    </location>
</feature>
<evidence type="ECO:0000256" key="6">
    <source>
        <dbReference type="SAM" id="Phobius"/>
    </source>
</evidence>
<dbReference type="Proteomes" id="UP000284841">
    <property type="component" value="Unassembled WGS sequence"/>
</dbReference>
<organism evidence="7 8">
    <name type="scientific">Emergencia timonensis</name>
    <dbReference type="NCBI Taxonomy" id="1776384"/>
    <lineage>
        <taxon>Bacteria</taxon>
        <taxon>Bacillati</taxon>
        <taxon>Bacillota</taxon>
        <taxon>Clostridia</taxon>
        <taxon>Peptostreptococcales</taxon>
        <taxon>Anaerovoracaceae</taxon>
        <taxon>Emergencia</taxon>
    </lineage>
</organism>
<dbReference type="InterPro" id="IPR018385">
    <property type="entry name" value="C4_dicarb_anaerob_car-like"/>
</dbReference>
<feature type="transmembrane region" description="Helical" evidence="6">
    <location>
        <begin position="20"/>
        <end position="41"/>
    </location>
</feature>
<feature type="transmembrane region" description="Helical" evidence="6">
    <location>
        <begin position="317"/>
        <end position="335"/>
    </location>
</feature>
<dbReference type="EMBL" id="QRMS01000010">
    <property type="protein sequence ID" value="RHJ83143.1"/>
    <property type="molecule type" value="Genomic_DNA"/>
</dbReference>
<dbReference type="PANTHER" id="PTHR43652">
    <property type="entry name" value="BASIC AMINO ACID ANTIPORTER YFCC-RELATED"/>
    <property type="match status" value="1"/>
</dbReference>
<feature type="transmembrane region" description="Helical" evidence="6">
    <location>
        <begin position="262"/>
        <end position="283"/>
    </location>
</feature>
<dbReference type="Pfam" id="PF03606">
    <property type="entry name" value="DcuC"/>
    <property type="match status" value="1"/>
</dbReference>
<dbReference type="OrthoDB" id="255482at2"/>
<feature type="transmembrane region" description="Helical" evidence="6">
    <location>
        <begin position="444"/>
        <end position="466"/>
    </location>
</feature>
<protein>
    <submittedName>
        <fullName evidence="7">YfcC family protein</fullName>
    </submittedName>
</protein>
<accession>A0A415DTA8</accession>
<feature type="transmembrane region" description="Helical" evidence="6">
    <location>
        <begin position="121"/>
        <end position="139"/>
    </location>
</feature>
<dbReference type="GO" id="GO:0005886">
    <property type="term" value="C:plasma membrane"/>
    <property type="evidence" value="ECO:0007669"/>
    <property type="project" value="UniProtKB-SubCell"/>
</dbReference>
<evidence type="ECO:0000313" key="7">
    <source>
        <dbReference type="EMBL" id="RHJ83143.1"/>
    </source>
</evidence>
<proteinExistence type="predicted"/>
<evidence type="ECO:0000256" key="1">
    <source>
        <dbReference type="ARBA" id="ARBA00004651"/>
    </source>
</evidence>
<feature type="transmembrane region" description="Helical" evidence="6">
    <location>
        <begin position="207"/>
        <end position="225"/>
    </location>
</feature>
<keyword evidence="2" id="KW-1003">Cell membrane</keyword>
<dbReference type="InterPro" id="IPR051679">
    <property type="entry name" value="DASS-Related_Transporters"/>
</dbReference>
<keyword evidence="4 6" id="KW-1133">Transmembrane helix</keyword>
<dbReference type="AlphaFoldDB" id="A0A415DTA8"/>
<evidence type="ECO:0000256" key="3">
    <source>
        <dbReference type="ARBA" id="ARBA00022692"/>
    </source>
</evidence>
<feature type="transmembrane region" description="Helical" evidence="6">
    <location>
        <begin position="176"/>
        <end position="195"/>
    </location>
</feature>
<gene>
    <name evidence="7" type="ORF">DW099_19300</name>
</gene>
<dbReference type="PANTHER" id="PTHR43652:SF2">
    <property type="entry name" value="BASIC AMINO ACID ANTIPORTER YFCC-RELATED"/>
    <property type="match status" value="1"/>
</dbReference>
<keyword evidence="3 6" id="KW-0812">Transmembrane</keyword>
<feature type="transmembrane region" description="Helical" evidence="6">
    <location>
        <begin position="347"/>
        <end position="370"/>
    </location>
</feature>
<evidence type="ECO:0000256" key="5">
    <source>
        <dbReference type="ARBA" id="ARBA00023136"/>
    </source>
</evidence>
<comment type="caution">
    <text evidence="7">The sequence shown here is derived from an EMBL/GenBank/DDBJ whole genome shotgun (WGS) entry which is preliminary data.</text>
</comment>
<dbReference type="RefSeq" id="WP_118336725.1">
    <property type="nucleotide sequence ID" value="NZ_AP025567.1"/>
</dbReference>
<reference evidence="7 8" key="1">
    <citation type="submission" date="2018-08" db="EMBL/GenBank/DDBJ databases">
        <title>A genome reference for cultivated species of the human gut microbiota.</title>
        <authorList>
            <person name="Zou Y."/>
            <person name="Xue W."/>
            <person name="Luo G."/>
        </authorList>
    </citation>
    <scope>NUCLEOTIDE SEQUENCE [LARGE SCALE GENOMIC DNA]</scope>
    <source>
        <strain evidence="7 8">AM07-24</strain>
    </source>
</reference>
<name>A0A415DTA8_9FIRM</name>
<feature type="transmembrane region" description="Helical" evidence="6">
    <location>
        <begin position="145"/>
        <end position="164"/>
    </location>
</feature>
<comment type="subcellular location">
    <subcellularLocation>
        <location evidence="1">Cell membrane</location>
        <topology evidence="1">Multi-pass membrane protein</topology>
    </subcellularLocation>
</comment>
<sequence>MKCEKDPVTLESKQPMNPILIIAIILVVVGFLTYIIPAGHFDRVLNEKTGYDTLDVDSFQFVEGQPVGFLAFFKSLTVGMQSAAPIIFFLLIIGGTFQIVEHTGALKASLANMVRVLKGKEILFIPVCVFVCGIISSTAGTWEEYLAILPLVYVVCISAGFNSMTAMAAMFCGAGAGYAGATTNAFTVGVAQTIAGLPMFSGLQYRMIIYVVLCTISSIFIMLYAHRIKKHPELNDMRDIDSKYAQPIDITNIPKMTINQKLVIVVFFASFVVIAVSVVKFGFYMDEMAAIFLIAALLIGVCAKIKPNDFIDIFLKGASDLVWIGFIIGMCMSISSIMQDAGILDTLIYYAGGLLKGLGAKACACGMFFVQDLLNCIIPSGSGQAAVTMPFMAPLADMTGVSRQTAVLAFQMGDAYTNLVTPSAGDMMAALAICHIPYRRWLKFFAPLLAIWVVAACIFLVVAVSIGY</sequence>
<evidence type="ECO:0000256" key="2">
    <source>
        <dbReference type="ARBA" id="ARBA00022475"/>
    </source>
</evidence>
<evidence type="ECO:0000256" key="4">
    <source>
        <dbReference type="ARBA" id="ARBA00022989"/>
    </source>
</evidence>
<evidence type="ECO:0000313" key="8">
    <source>
        <dbReference type="Proteomes" id="UP000284841"/>
    </source>
</evidence>
<feature type="transmembrane region" description="Helical" evidence="6">
    <location>
        <begin position="289"/>
        <end position="305"/>
    </location>
</feature>
<keyword evidence="8" id="KW-1185">Reference proteome</keyword>